<proteinExistence type="predicted"/>
<reference evidence="1 2" key="1">
    <citation type="submission" date="2024-06" db="EMBL/GenBank/DDBJ databases">
        <title>Sorghum-associated microbial communities from plants grown in Nebraska, USA.</title>
        <authorList>
            <person name="Schachtman D."/>
        </authorList>
    </citation>
    <scope>NUCLEOTIDE SEQUENCE [LARGE SCALE GENOMIC DNA]</scope>
    <source>
        <strain evidence="1 2">2814</strain>
    </source>
</reference>
<accession>A0ABV2R768</accession>
<evidence type="ECO:0008006" key="3">
    <source>
        <dbReference type="Google" id="ProtNLM"/>
    </source>
</evidence>
<name>A0ABV2R768_9CAUL</name>
<comment type="caution">
    <text evidence="1">The sequence shown here is derived from an EMBL/GenBank/DDBJ whole genome shotgun (WGS) entry which is preliminary data.</text>
</comment>
<dbReference type="RefSeq" id="WP_354087377.1">
    <property type="nucleotide sequence ID" value="NZ_JBEPTF010000001.1"/>
</dbReference>
<evidence type="ECO:0000313" key="1">
    <source>
        <dbReference type="EMBL" id="MET4682431.1"/>
    </source>
</evidence>
<protein>
    <recommendedName>
        <fullName evidence="3">DUF2850 domain-containing protein</fullName>
    </recommendedName>
</protein>
<sequence>MWLKITGLALSLAAAIAVGAWRYVERPRVIEGVWLHMFEGSDFFERRSPGRECELYRDSERAGWLDYSLAAVDPRYGREHPLPSTGTYRSKHGVWPLDAFEVRFEGRKRLTPWGGGHMGLWKSEYEVNRMLFVKPIPALTCDVD</sequence>
<keyword evidence="2" id="KW-1185">Reference proteome</keyword>
<dbReference type="Proteomes" id="UP001549313">
    <property type="component" value="Unassembled WGS sequence"/>
</dbReference>
<organism evidence="1 2">
    <name type="scientific">Brevundimonas faecalis</name>
    <dbReference type="NCBI Taxonomy" id="947378"/>
    <lineage>
        <taxon>Bacteria</taxon>
        <taxon>Pseudomonadati</taxon>
        <taxon>Pseudomonadota</taxon>
        <taxon>Alphaproteobacteria</taxon>
        <taxon>Caulobacterales</taxon>
        <taxon>Caulobacteraceae</taxon>
        <taxon>Brevundimonas</taxon>
    </lineage>
</organism>
<evidence type="ECO:0000313" key="2">
    <source>
        <dbReference type="Proteomes" id="UP001549313"/>
    </source>
</evidence>
<dbReference type="EMBL" id="JBEPTF010000001">
    <property type="protein sequence ID" value="MET4682431.1"/>
    <property type="molecule type" value="Genomic_DNA"/>
</dbReference>
<gene>
    <name evidence="1" type="ORF">ABIE19_000340</name>
</gene>